<evidence type="ECO:0000256" key="1">
    <source>
        <dbReference type="SAM" id="MobiDB-lite"/>
    </source>
</evidence>
<feature type="region of interest" description="Disordered" evidence="1">
    <location>
        <begin position="47"/>
        <end position="69"/>
    </location>
</feature>
<keyword evidence="3" id="KW-1185">Reference proteome</keyword>
<gene>
    <name evidence="2" type="ORF">P154DRAFT_304613</name>
</gene>
<accession>A0A6A5W4Q2</accession>
<proteinExistence type="predicted"/>
<dbReference type="AlphaFoldDB" id="A0A6A5W4Q2"/>
<feature type="compositionally biased region" description="Low complexity" evidence="1">
    <location>
        <begin position="52"/>
        <end position="69"/>
    </location>
</feature>
<dbReference type="Proteomes" id="UP000799779">
    <property type="component" value="Unassembled WGS sequence"/>
</dbReference>
<name>A0A6A5W4Q2_9PLEO</name>
<reference evidence="2" key="1">
    <citation type="journal article" date="2020" name="Stud. Mycol.">
        <title>101 Dothideomycetes genomes: a test case for predicting lifestyles and emergence of pathogens.</title>
        <authorList>
            <person name="Haridas S."/>
            <person name="Albert R."/>
            <person name="Binder M."/>
            <person name="Bloem J."/>
            <person name="Labutti K."/>
            <person name="Salamov A."/>
            <person name="Andreopoulos B."/>
            <person name="Baker S."/>
            <person name="Barry K."/>
            <person name="Bills G."/>
            <person name="Bluhm B."/>
            <person name="Cannon C."/>
            <person name="Castanera R."/>
            <person name="Culley D."/>
            <person name="Daum C."/>
            <person name="Ezra D."/>
            <person name="Gonzalez J."/>
            <person name="Henrissat B."/>
            <person name="Kuo A."/>
            <person name="Liang C."/>
            <person name="Lipzen A."/>
            <person name="Lutzoni F."/>
            <person name="Magnuson J."/>
            <person name="Mondo S."/>
            <person name="Nolan M."/>
            <person name="Ohm R."/>
            <person name="Pangilinan J."/>
            <person name="Park H.-J."/>
            <person name="Ramirez L."/>
            <person name="Alfaro M."/>
            <person name="Sun H."/>
            <person name="Tritt A."/>
            <person name="Yoshinaga Y."/>
            <person name="Zwiers L.-H."/>
            <person name="Turgeon B."/>
            <person name="Goodwin S."/>
            <person name="Spatafora J."/>
            <person name="Crous P."/>
            <person name="Grigoriev I."/>
        </authorList>
    </citation>
    <scope>NUCLEOTIDE SEQUENCE</scope>
    <source>
        <strain evidence="2">CBS 123094</strain>
    </source>
</reference>
<dbReference type="EMBL" id="ML977620">
    <property type="protein sequence ID" value="KAF1996842.1"/>
    <property type="molecule type" value="Genomic_DNA"/>
</dbReference>
<sequence>MRWREAWAGTSRGYERGETGRASSLTPAPPTTALQWAEVAAWTRDRWGRPPASHSVASTRVTTAATTRHFSQPSDHILPARFRASRRPPRALDIGLSLSPLSASIAPLCSHTELPTCGGAGPVRLLAPCSMGASTAGNALTVRPLLEWPRPDDASWTRPSDLGPGLQKRRKQSLSLYSALQQMPRHSRARQHMAL</sequence>
<protein>
    <submittedName>
        <fullName evidence="2">Uncharacterized protein</fullName>
    </submittedName>
</protein>
<organism evidence="2 3">
    <name type="scientific">Amniculicola lignicola CBS 123094</name>
    <dbReference type="NCBI Taxonomy" id="1392246"/>
    <lineage>
        <taxon>Eukaryota</taxon>
        <taxon>Fungi</taxon>
        <taxon>Dikarya</taxon>
        <taxon>Ascomycota</taxon>
        <taxon>Pezizomycotina</taxon>
        <taxon>Dothideomycetes</taxon>
        <taxon>Pleosporomycetidae</taxon>
        <taxon>Pleosporales</taxon>
        <taxon>Amniculicolaceae</taxon>
        <taxon>Amniculicola</taxon>
    </lineage>
</organism>
<evidence type="ECO:0000313" key="2">
    <source>
        <dbReference type="EMBL" id="KAF1996842.1"/>
    </source>
</evidence>
<evidence type="ECO:0000313" key="3">
    <source>
        <dbReference type="Proteomes" id="UP000799779"/>
    </source>
</evidence>
<feature type="region of interest" description="Disordered" evidence="1">
    <location>
        <begin position="1"/>
        <end position="29"/>
    </location>
</feature>